<protein>
    <submittedName>
        <fullName evidence="4">Uncharacterized protein</fullName>
    </submittedName>
</protein>
<dbReference type="Proteomes" id="UP001341840">
    <property type="component" value="Unassembled WGS sequence"/>
</dbReference>
<feature type="region of interest" description="Disordered" evidence="1">
    <location>
        <begin position="1"/>
        <end position="314"/>
    </location>
</feature>
<feature type="domain" description="LTI65/LTI78 PGEED repeat" evidence="2">
    <location>
        <begin position="327"/>
        <end position="357"/>
    </location>
</feature>
<feature type="compositionally biased region" description="Basic residues" evidence="1">
    <location>
        <begin position="93"/>
        <end position="105"/>
    </location>
</feature>
<dbReference type="Pfam" id="PF23399">
    <property type="entry name" value="LTI65_PGEED"/>
    <property type="match status" value="1"/>
</dbReference>
<dbReference type="InterPro" id="IPR056605">
    <property type="entry name" value="LTI65_LTI78_N"/>
</dbReference>
<feature type="region of interest" description="Disordered" evidence="1">
    <location>
        <begin position="382"/>
        <end position="401"/>
    </location>
</feature>
<evidence type="ECO:0000313" key="4">
    <source>
        <dbReference type="EMBL" id="MED6120938.1"/>
    </source>
</evidence>
<proteinExistence type="predicted"/>
<dbReference type="InterPro" id="IPR037491">
    <property type="entry name" value="LTI78/LTI65"/>
</dbReference>
<feature type="compositionally biased region" description="Polar residues" evidence="1">
    <location>
        <begin position="255"/>
        <end position="268"/>
    </location>
</feature>
<dbReference type="PANTHER" id="PTHR33836:SF7">
    <property type="entry name" value="LOW-TEMPERATURE-INDUCED PROTEIN"/>
    <property type="match status" value="1"/>
</dbReference>
<dbReference type="EMBL" id="JASCZI010030302">
    <property type="protein sequence ID" value="MED6120938.1"/>
    <property type="molecule type" value="Genomic_DNA"/>
</dbReference>
<evidence type="ECO:0000259" key="3">
    <source>
        <dbReference type="Pfam" id="PF23403"/>
    </source>
</evidence>
<feature type="compositionally biased region" description="Polar residues" evidence="1">
    <location>
        <begin position="303"/>
        <end position="314"/>
    </location>
</feature>
<feature type="compositionally biased region" description="Low complexity" evidence="1">
    <location>
        <begin position="270"/>
        <end position="287"/>
    </location>
</feature>
<feature type="compositionally biased region" description="Polar residues" evidence="1">
    <location>
        <begin position="153"/>
        <end position="179"/>
    </location>
</feature>
<keyword evidence="5" id="KW-1185">Reference proteome</keyword>
<feature type="compositionally biased region" description="Basic and acidic residues" evidence="1">
    <location>
        <begin position="120"/>
        <end position="131"/>
    </location>
</feature>
<dbReference type="Pfam" id="PF23403">
    <property type="entry name" value="LTI65_LTI78_N"/>
    <property type="match status" value="1"/>
</dbReference>
<feature type="compositionally biased region" description="Polar residues" evidence="1">
    <location>
        <begin position="232"/>
        <end position="243"/>
    </location>
</feature>
<feature type="compositionally biased region" description="Low complexity" evidence="1">
    <location>
        <begin position="180"/>
        <end position="202"/>
    </location>
</feature>
<evidence type="ECO:0000259" key="2">
    <source>
        <dbReference type="Pfam" id="PF23399"/>
    </source>
</evidence>
<sequence length="444" mass="47485">MAQLERPQRPVVETSKTPATIHTMEQLLRAGEGSKVSPKSSKLSKLSPTYSGYLSSSTSSNSSSNFFNKLKHHDSEEDHSPNQKKSVLAKVKEKAKKLRHSLSKKKHDDGNHTPSPNSGKENEGTHDDAEYHGAPMYQSETVAQPKSGVGISKNVSSSNDKVGMQQNQEKCVTRSLSKRTTQPATATVTATATATSTNAIDAGSRKVETTRTLADSGSRKVETTRTLAEELNNGSHSVTSKFQGLTVYKPDELHTSTSPKDGTQSSFFVSAPSTPPKTSSKTSPTAARISSAPVTPKTLAPVSPQTPTCSSAPTTCKYASPGAQIWDKGVSVKDYLMNKLEPGEDEKALSQVISEAMSPKRTPGDAGVMEKVREAVTSLLRTEEPKQEEDTTTTITTTNTNIASTSYQAPISTNATSISSQIPVSTNAQEVVKEENRGSILQAN</sequence>
<name>A0ABU6RAD1_9FABA</name>
<organism evidence="4 5">
    <name type="scientific">Stylosanthes scabra</name>
    <dbReference type="NCBI Taxonomy" id="79078"/>
    <lineage>
        <taxon>Eukaryota</taxon>
        <taxon>Viridiplantae</taxon>
        <taxon>Streptophyta</taxon>
        <taxon>Embryophyta</taxon>
        <taxon>Tracheophyta</taxon>
        <taxon>Spermatophyta</taxon>
        <taxon>Magnoliopsida</taxon>
        <taxon>eudicotyledons</taxon>
        <taxon>Gunneridae</taxon>
        <taxon>Pentapetalae</taxon>
        <taxon>rosids</taxon>
        <taxon>fabids</taxon>
        <taxon>Fabales</taxon>
        <taxon>Fabaceae</taxon>
        <taxon>Papilionoideae</taxon>
        <taxon>50 kb inversion clade</taxon>
        <taxon>dalbergioids sensu lato</taxon>
        <taxon>Dalbergieae</taxon>
        <taxon>Pterocarpus clade</taxon>
        <taxon>Stylosanthes</taxon>
    </lineage>
</organism>
<evidence type="ECO:0000256" key="1">
    <source>
        <dbReference type="SAM" id="MobiDB-lite"/>
    </source>
</evidence>
<evidence type="ECO:0000313" key="5">
    <source>
        <dbReference type="Proteomes" id="UP001341840"/>
    </source>
</evidence>
<gene>
    <name evidence="4" type="ORF">PIB30_025567</name>
</gene>
<feature type="compositionally biased region" description="Low complexity" evidence="1">
    <location>
        <begin position="34"/>
        <end position="65"/>
    </location>
</feature>
<feature type="domain" description="LTI65/LTI78 N-terminal" evidence="3">
    <location>
        <begin position="82"/>
        <end position="142"/>
    </location>
</feature>
<accession>A0ABU6RAD1</accession>
<reference evidence="4 5" key="1">
    <citation type="journal article" date="2023" name="Plants (Basel)">
        <title>Bridging the Gap: Combining Genomics and Transcriptomics Approaches to Understand Stylosanthes scabra, an Orphan Legume from the Brazilian Caatinga.</title>
        <authorList>
            <person name="Ferreira-Neto J.R.C."/>
            <person name="da Silva M.D."/>
            <person name="Binneck E."/>
            <person name="de Melo N.F."/>
            <person name="da Silva R.H."/>
            <person name="de Melo A.L.T.M."/>
            <person name="Pandolfi V."/>
            <person name="Bustamante F.O."/>
            <person name="Brasileiro-Vidal A.C."/>
            <person name="Benko-Iseppon A.M."/>
        </authorList>
    </citation>
    <scope>NUCLEOTIDE SEQUENCE [LARGE SCALE GENOMIC DNA]</scope>
    <source>
        <tissue evidence="4">Leaves</tissue>
    </source>
</reference>
<feature type="compositionally biased region" description="Low complexity" evidence="1">
    <location>
        <begin position="392"/>
        <end position="401"/>
    </location>
</feature>
<dbReference type="InterPro" id="IPR057059">
    <property type="entry name" value="LTI65/LTI78_PGEED"/>
</dbReference>
<comment type="caution">
    <text evidence="4">The sequence shown here is derived from an EMBL/GenBank/DDBJ whole genome shotgun (WGS) entry which is preliminary data.</text>
</comment>
<dbReference type="PANTHER" id="PTHR33836">
    <property type="entry name" value="LOW-TEMPERATURE-INDUCED 65 KDA PROTEIN-RELATED"/>
    <property type="match status" value="1"/>
</dbReference>